<evidence type="ECO:0000313" key="6">
    <source>
        <dbReference type="Proteomes" id="UP000886885"/>
    </source>
</evidence>
<gene>
    <name evidence="5" type="ORF">POTOM_061649</name>
</gene>
<dbReference type="OrthoDB" id="1925022at2759"/>
<comment type="similarity">
    <text evidence="1">Belongs to the UDP-glycosyltransferase family.</text>
</comment>
<evidence type="ECO:0000256" key="3">
    <source>
        <dbReference type="ARBA" id="ARBA00022679"/>
    </source>
</evidence>
<dbReference type="GO" id="GO:0035251">
    <property type="term" value="F:UDP-glucosyltransferase activity"/>
    <property type="evidence" value="ECO:0007669"/>
    <property type="project" value="TreeGrafter"/>
</dbReference>
<dbReference type="PANTHER" id="PTHR48047">
    <property type="entry name" value="GLYCOSYLTRANSFERASE"/>
    <property type="match status" value="1"/>
</dbReference>
<comment type="caution">
    <text evidence="5">The sequence shown here is derived from an EMBL/GenBank/DDBJ whole genome shotgun (WGS) entry which is preliminary data.</text>
</comment>
<dbReference type="FunFam" id="3.40.50.2000:FF:000431">
    <property type="entry name" value="UDP-glycosyltransferase 90A1"/>
    <property type="match status" value="1"/>
</dbReference>
<dbReference type="EMBL" id="JAAWWB010001816">
    <property type="protein sequence ID" value="KAG6735700.1"/>
    <property type="molecule type" value="Genomic_DNA"/>
</dbReference>
<dbReference type="AlphaFoldDB" id="A0A8X7XY04"/>
<feature type="region of interest" description="Disordered" evidence="4">
    <location>
        <begin position="118"/>
        <end position="138"/>
    </location>
</feature>
<reference evidence="5" key="1">
    <citation type="journal article" date="2020" name="bioRxiv">
        <title>Hybrid origin of Populus tomentosa Carr. identified through genome sequencing and phylogenomic analysis.</title>
        <authorList>
            <person name="An X."/>
            <person name="Gao K."/>
            <person name="Chen Z."/>
            <person name="Li J."/>
            <person name="Yang X."/>
            <person name="Yang X."/>
            <person name="Zhou J."/>
            <person name="Guo T."/>
            <person name="Zhao T."/>
            <person name="Huang S."/>
            <person name="Miao D."/>
            <person name="Khan W.U."/>
            <person name="Rao P."/>
            <person name="Ye M."/>
            <person name="Lei B."/>
            <person name="Liao W."/>
            <person name="Wang J."/>
            <person name="Ji L."/>
            <person name="Li Y."/>
            <person name="Guo B."/>
            <person name="Mustafa N.S."/>
            <person name="Li S."/>
            <person name="Yun Q."/>
            <person name="Keller S.R."/>
            <person name="Mao J."/>
            <person name="Zhang R."/>
            <person name="Strauss S.H."/>
        </authorList>
    </citation>
    <scope>NUCLEOTIDE SEQUENCE</scope>
    <source>
        <strain evidence="5">GM15</strain>
        <tissue evidence="5">Leaf</tissue>
    </source>
</reference>
<organism evidence="5 6">
    <name type="scientific">Populus tomentosa</name>
    <name type="common">Chinese white poplar</name>
    <dbReference type="NCBI Taxonomy" id="118781"/>
    <lineage>
        <taxon>Eukaryota</taxon>
        <taxon>Viridiplantae</taxon>
        <taxon>Streptophyta</taxon>
        <taxon>Embryophyta</taxon>
        <taxon>Tracheophyta</taxon>
        <taxon>Spermatophyta</taxon>
        <taxon>Magnoliopsida</taxon>
        <taxon>eudicotyledons</taxon>
        <taxon>Gunneridae</taxon>
        <taxon>Pentapetalae</taxon>
        <taxon>rosids</taxon>
        <taxon>fabids</taxon>
        <taxon>Malpighiales</taxon>
        <taxon>Salicaceae</taxon>
        <taxon>Saliceae</taxon>
        <taxon>Populus</taxon>
    </lineage>
</organism>
<name>A0A8X7XY04_POPTO</name>
<accession>A0A8X7XY04</accession>
<evidence type="ECO:0000313" key="5">
    <source>
        <dbReference type="EMBL" id="KAG6735700.1"/>
    </source>
</evidence>
<dbReference type="Gene3D" id="3.40.50.2000">
    <property type="entry name" value="Glycogen Phosphorylase B"/>
    <property type="match status" value="2"/>
</dbReference>
<feature type="compositionally biased region" description="Basic and acidic residues" evidence="4">
    <location>
        <begin position="120"/>
        <end position="137"/>
    </location>
</feature>
<keyword evidence="2" id="KW-0328">Glycosyltransferase</keyword>
<proteinExistence type="inferred from homology"/>
<keyword evidence="6" id="KW-1185">Reference proteome</keyword>
<keyword evidence="3" id="KW-0808">Transferase</keyword>
<sequence>MTMFTDSQLKEIAAGLEASGSAVYLEDGPPSFDSDHEAIGAFVTHCGWNSTLEGITAGKPMVTWPIFAEQFYNEKLVTDVLKTGVGVGVKEWLRMHGDHVKSEAVEKTITQIMVGEEAEETRSRAKKLGETARKAVEEGGSSYSDFNALIEELRRRRP</sequence>
<dbReference type="InterPro" id="IPR002213">
    <property type="entry name" value="UDP_glucos_trans"/>
</dbReference>
<dbReference type="SUPFAM" id="SSF53756">
    <property type="entry name" value="UDP-Glycosyltransferase/glycogen phosphorylase"/>
    <property type="match status" value="1"/>
</dbReference>
<dbReference type="PANTHER" id="PTHR48047:SF45">
    <property type="entry name" value="SCOPOLETIN GLUCOSYLTRANSFERASE-LIKE"/>
    <property type="match status" value="1"/>
</dbReference>
<evidence type="ECO:0000256" key="2">
    <source>
        <dbReference type="ARBA" id="ARBA00022676"/>
    </source>
</evidence>
<evidence type="ECO:0000256" key="4">
    <source>
        <dbReference type="SAM" id="MobiDB-lite"/>
    </source>
</evidence>
<dbReference type="Proteomes" id="UP000886885">
    <property type="component" value="Unassembled WGS sequence"/>
</dbReference>
<dbReference type="Pfam" id="PF00201">
    <property type="entry name" value="UDPGT"/>
    <property type="match status" value="1"/>
</dbReference>
<evidence type="ECO:0000256" key="1">
    <source>
        <dbReference type="ARBA" id="ARBA00009995"/>
    </source>
</evidence>
<protein>
    <submittedName>
        <fullName evidence="5">Uncharacterized protein</fullName>
    </submittedName>
</protein>
<dbReference type="CDD" id="cd03784">
    <property type="entry name" value="GT1_Gtf-like"/>
    <property type="match status" value="1"/>
</dbReference>